<proteinExistence type="predicted"/>
<dbReference type="InterPro" id="IPR002509">
    <property type="entry name" value="NODB_dom"/>
</dbReference>
<feature type="signal peptide" evidence="2">
    <location>
        <begin position="1"/>
        <end position="28"/>
    </location>
</feature>
<keyword evidence="5" id="KW-1185">Reference proteome</keyword>
<feature type="domain" description="NodB homology" evidence="3">
    <location>
        <begin position="55"/>
        <end position="232"/>
    </location>
</feature>
<dbReference type="AlphaFoldDB" id="A0A935C3X3"/>
<dbReference type="CDD" id="cd10917">
    <property type="entry name" value="CE4_NodB_like_6s_7s"/>
    <property type="match status" value="1"/>
</dbReference>
<dbReference type="InterPro" id="IPR011330">
    <property type="entry name" value="Glyco_hydro/deAcase_b/a-brl"/>
</dbReference>
<dbReference type="EMBL" id="JAEQMG010000163">
    <property type="protein sequence ID" value="MBK6089984.1"/>
    <property type="molecule type" value="Genomic_DNA"/>
</dbReference>
<accession>A0A935C3X3</accession>
<dbReference type="Pfam" id="PF01522">
    <property type="entry name" value="Polysacc_deac_1"/>
    <property type="match status" value="1"/>
</dbReference>
<feature type="compositionally biased region" description="Polar residues" evidence="1">
    <location>
        <begin position="112"/>
        <end position="130"/>
    </location>
</feature>
<evidence type="ECO:0000313" key="5">
    <source>
        <dbReference type="Proteomes" id="UP000633365"/>
    </source>
</evidence>
<dbReference type="GO" id="GO:0005975">
    <property type="term" value="P:carbohydrate metabolic process"/>
    <property type="evidence" value="ECO:0007669"/>
    <property type="project" value="InterPro"/>
</dbReference>
<dbReference type="GO" id="GO:0016810">
    <property type="term" value="F:hydrolase activity, acting on carbon-nitrogen (but not peptide) bonds"/>
    <property type="evidence" value="ECO:0007669"/>
    <property type="project" value="InterPro"/>
</dbReference>
<dbReference type="Proteomes" id="UP000633365">
    <property type="component" value="Unassembled WGS sequence"/>
</dbReference>
<evidence type="ECO:0000256" key="2">
    <source>
        <dbReference type="SAM" id="SignalP"/>
    </source>
</evidence>
<dbReference type="PANTHER" id="PTHR10587:SF128">
    <property type="entry name" value="POLYSACCHARIDE DEACETYLASE PDAB-RELATED"/>
    <property type="match status" value="1"/>
</dbReference>
<feature type="region of interest" description="Disordered" evidence="1">
    <location>
        <begin position="111"/>
        <end position="130"/>
    </location>
</feature>
<name>A0A935C3X3_9FIRM</name>
<evidence type="ECO:0000259" key="3">
    <source>
        <dbReference type="PROSITE" id="PS51677"/>
    </source>
</evidence>
<dbReference type="PROSITE" id="PS51677">
    <property type="entry name" value="NODB"/>
    <property type="match status" value="1"/>
</dbReference>
<sequence>MTFVVLTKKKLMILFSCVLIGVAAIAVASDTAGKAVYTANEPRQIPIYYVDTDEKVCAISFDAAWGNEQTDTLLEILDKYEVKSTFFLVKQWVDKYPDDVRAIAEHGHDVGNHSSTHPHMAQLSSDEQQTEIGDCNDAIEALTGTAPTLFRAPYGEYDDKLVTNLKDRDMYCVQWNIDSLDWKDPAPDEMVSRVKSKLCPGSIILMHNGAKNTPEALPKIIEMIQGEGYIIVPISQLIPEGDYYTDHEGKMILNE</sequence>
<protein>
    <submittedName>
        <fullName evidence="4">Polysaccharide deacetylase family protein</fullName>
    </submittedName>
</protein>
<evidence type="ECO:0000313" key="4">
    <source>
        <dbReference type="EMBL" id="MBK6089984.1"/>
    </source>
</evidence>
<evidence type="ECO:0000256" key="1">
    <source>
        <dbReference type="SAM" id="MobiDB-lite"/>
    </source>
</evidence>
<keyword evidence="2" id="KW-0732">Signal</keyword>
<feature type="chain" id="PRO_5037851460" evidence="2">
    <location>
        <begin position="29"/>
        <end position="255"/>
    </location>
</feature>
<dbReference type="RefSeq" id="WP_201428673.1">
    <property type="nucleotide sequence ID" value="NZ_JAEQMG010000163.1"/>
</dbReference>
<dbReference type="SUPFAM" id="SSF88713">
    <property type="entry name" value="Glycoside hydrolase/deacetylase"/>
    <property type="match status" value="1"/>
</dbReference>
<gene>
    <name evidence="4" type="ORF">JKK62_15265</name>
</gene>
<dbReference type="InterPro" id="IPR050248">
    <property type="entry name" value="Polysacc_deacetylase_ArnD"/>
</dbReference>
<dbReference type="PANTHER" id="PTHR10587">
    <property type="entry name" value="GLYCOSYL TRANSFERASE-RELATED"/>
    <property type="match status" value="1"/>
</dbReference>
<dbReference type="Gene3D" id="3.20.20.370">
    <property type="entry name" value="Glycoside hydrolase/deacetylase"/>
    <property type="match status" value="1"/>
</dbReference>
<reference evidence="4" key="1">
    <citation type="submission" date="2021-01" db="EMBL/GenBank/DDBJ databases">
        <title>Genome public.</title>
        <authorList>
            <person name="Liu C."/>
            <person name="Sun Q."/>
        </authorList>
    </citation>
    <scope>NUCLEOTIDE SEQUENCE</scope>
    <source>
        <strain evidence="4">M6</strain>
    </source>
</reference>
<dbReference type="GO" id="GO:0016020">
    <property type="term" value="C:membrane"/>
    <property type="evidence" value="ECO:0007669"/>
    <property type="project" value="TreeGrafter"/>
</dbReference>
<comment type="caution">
    <text evidence="4">The sequence shown here is derived from an EMBL/GenBank/DDBJ whole genome shotgun (WGS) entry which is preliminary data.</text>
</comment>
<organism evidence="4 5">
    <name type="scientific">Ruminococcus difficilis</name>
    <dbReference type="NCBI Taxonomy" id="2763069"/>
    <lineage>
        <taxon>Bacteria</taxon>
        <taxon>Bacillati</taxon>
        <taxon>Bacillota</taxon>
        <taxon>Clostridia</taxon>
        <taxon>Eubacteriales</taxon>
        <taxon>Oscillospiraceae</taxon>
        <taxon>Ruminococcus</taxon>
    </lineage>
</organism>